<dbReference type="SUPFAM" id="SSF53756">
    <property type="entry name" value="UDP-Glycosyltransferase/glycogen phosphorylase"/>
    <property type="match status" value="1"/>
</dbReference>
<dbReference type="CDD" id="cd03801">
    <property type="entry name" value="GT4_PimA-like"/>
    <property type="match status" value="1"/>
</dbReference>
<dbReference type="STRING" id="1618545.US53_C0014G0005"/>
<keyword evidence="1 3" id="KW-0808">Transferase</keyword>
<dbReference type="InterPro" id="IPR001296">
    <property type="entry name" value="Glyco_trans_1"/>
</dbReference>
<evidence type="ECO:0000256" key="1">
    <source>
        <dbReference type="ARBA" id="ARBA00022679"/>
    </source>
</evidence>
<reference evidence="3 4" key="1">
    <citation type="journal article" date="2015" name="Nature">
        <title>rRNA introns, odd ribosomes, and small enigmatic genomes across a large radiation of phyla.</title>
        <authorList>
            <person name="Brown C.T."/>
            <person name="Hug L.A."/>
            <person name="Thomas B.C."/>
            <person name="Sharon I."/>
            <person name="Castelle C.J."/>
            <person name="Singh A."/>
            <person name="Wilkins M.J."/>
            <person name="Williams K.H."/>
            <person name="Banfield J.F."/>
        </authorList>
    </citation>
    <scope>NUCLEOTIDE SEQUENCE [LARGE SCALE GENOMIC DNA]</scope>
</reference>
<accession>A0A0G0HGH9</accession>
<dbReference type="Proteomes" id="UP000034591">
    <property type="component" value="Unassembled WGS sequence"/>
</dbReference>
<feature type="domain" description="Glycosyl transferase family 1" evidence="2">
    <location>
        <begin position="211"/>
        <end position="381"/>
    </location>
</feature>
<evidence type="ECO:0000313" key="3">
    <source>
        <dbReference type="EMBL" id="KKQ37615.1"/>
    </source>
</evidence>
<dbReference type="GO" id="GO:0016757">
    <property type="term" value="F:glycosyltransferase activity"/>
    <property type="evidence" value="ECO:0007669"/>
    <property type="project" value="InterPro"/>
</dbReference>
<dbReference type="AlphaFoldDB" id="A0A0G0HGH9"/>
<dbReference type="GO" id="GO:0009103">
    <property type="term" value="P:lipopolysaccharide biosynthetic process"/>
    <property type="evidence" value="ECO:0007669"/>
    <property type="project" value="TreeGrafter"/>
</dbReference>
<comment type="caution">
    <text evidence="3">The sequence shown here is derived from an EMBL/GenBank/DDBJ whole genome shotgun (WGS) entry which is preliminary data.</text>
</comment>
<protein>
    <submittedName>
        <fullName evidence="3">Glycosyl transferase group 1</fullName>
    </submittedName>
</protein>
<organism evidence="3 4">
    <name type="scientific">Candidatus Woesebacteria bacterium GW2011_GWA1_37_7</name>
    <dbReference type="NCBI Taxonomy" id="1618545"/>
    <lineage>
        <taxon>Bacteria</taxon>
        <taxon>Candidatus Woeseibacteriota</taxon>
    </lineage>
</organism>
<evidence type="ECO:0000313" key="4">
    <source>
        <dbReference type="Proteomes" id="UP000034591"/>
    </source>
</evidence>
<name>A0A0G0HGH9_9BACT</name>
<proteinExistence type="predicted"/>
<sequence length="414" mass="48403">MNIVIISYRISGNDGVSIECVHWRNILERMGHKVTFVAGELDQEGILLPELHFKLPQVAGIHRRVVYSNESYQKVERVIFDIAGMLEGRLRQLFRNGVRPDLLIVPNVFSIPMHFPLAVALARTVKEFSIKTLARHHDFWWERERYNKSEMFQFFDHWFPPKEENIWHTVINSLAQKELEKRTGIIAPIIPDTFDFENNELNRMDEYSKHFRQDFGIEESDFVFLQATRIVPRKRIELSIELLSKLNQSNSILVINGTEGDEEKGYLKKLKKMSEVLGVRAKFIGGRVDSRRKIIAGKRVYTLWDCYLNSDFVTYPTEVEGFGNQFVESMYFKLPLIITPYEVYRADIAPLGFDVIEMQNEVTDDVLERVRELSTDSERKINMVNHNFEVARKNLSYNVVETKIINIFKNMGIS</sequence>
<dbReference type="PANTHER" id="PTHR46401:SF2">
    <property type="entry name" value="GLYCOSYLTRANSFERASE WBBK-RELATED"/>
    <property type="match status" value="1"/>
</dbReference>
<dbReference type="Pfam" id="PF00534">
    <property type="entry name" value="Glycos_transf_1"/>
    <property type="match status" value="1"/>
</dbReference>
<dbReference type="PANTHER" id="PTHR46401">
    <property type="entry name" value="GLYCOSYLTRANSFERASE WBBK-RELATED"/>
    <property type="match status" value="1"/>
</dbReference>
<dbReference type="Gene3D" id="3.40.50.2000">
    <property type="entry name" value="Glycogen Phosphorylase B"/>
    <property type="match status" value="2"/>
</dbReference>
<dbReference type="EMBL" id="LBTI01000014">
    <property type="protein sequence ID" value="KKQ37615.1"/>
    <property type="molecule type" value="Genomic_DNA"/>
</dbReference>
<evidence type="ECO:0000259" key="2">
    <source>
        <dbReference type="Pfam" id="PF00534"/>
    </source>
</evidence>
<gene>
    <name evidence="3" type="ORF">US53_C0014G0005</name>
</gene>